<dbReference type="RefSeq" id="WP_095370923.1">
    <property type="nucleotide sequence ID" value="NZ_CP022983.1"/>
</dbReference>
<gene>
    <name evidence="2" type="ORF">CKF48_08440</name>
</gene>
<dbReference type="Proteomes" id="UP000215137">
    <property type="component" value="Chromosome"/>
</dbReference>
<sequence>MFMVSLPLWFWLLYYLFLFISFMMALRMLWRKQIRKTALFVIFFVLTIPFISIFNAIGRGEEMNEGEFFLHELFDGALWALYSVFGYLVLLWFWWKAIILSIKRRG</sequence>
<feature type="transmembrane region" description="Helical" evidence="1">
    <location>
        <begin position="6"/>
        <end position="26"/>
    </location>
</feature>
<evidence type="ECO:0000313" key="2">
    <source>
        <dbReference type="EMBL" id="ASV67349.1"/>
    </source>
</evidence>
<dbReference type="KEGG" id="bko:CKF48_08440"/>
<dbReference type="OrthoDB" id="2645556at2"/>
<reference evidence="2 3" key="1">
    <citation type="submission" date="2017-08" db="EMBL/GenBank/DDBJ databases">
        <title>Complete Genome Sequence of Bacillus kochii Oregon-R-modENCODE STRAIN BDGP4, isolated from Drosophila melanogaster gut.</title>
        <authorList>
            <person name="Wan K.H."/>
            <person name="Yu C."/>
            <person name="Park S."/>
            <person name="Hammonds A.S."/>
            <person name="Booth B.W."/>
            <person name="Celniker S.E."/>
        </authorList>
    </citation>
    <scope>NUCLEOTIDE SEQUENCE [LARGE SCALE GENOMIC DNA]</scope>
    <source>
        <strain evidence="2 3">BDGP4</strain>
    </source>
</reference>
<keyword evidence="1" id="KW-0812">Transmembrane</keyword>
<protein>
    <submittedName>
        <fullName evidence="2">Uncharacterized protein</fullName>
    </submittedName>
</protein>
<feature type="transmembrane region" description="Helical" evidence="1">
    <location>
        <begin position="77"/>
        <end position="95"/>
    </location>
</feature>
<keyword evidence="1" id="KW-1133">Transmembrane helix</keyword>
<proteinExistence type="predicted"/>
<evidence type="ECO:0000313" key="3">
    <source>
        <dbReference type="Proteomes" id="UP000215137"/>
    </source>
</evidence>
<evidence type="ECO:0000256" key="1">
    <source>
        <dbReference type="SAM" id="Phobius"/>
    </source>
</evidence>
<keyword evidence="1" id="KW-0472">Membrane</keyword>
<organism evidence="2 3">
    <name type="scientific">Cytobacillus kochii</name>
    <dbReference type="NCBI Taxonomy" id="859143"/>
    <lineage>
        <taxon>Bacteria</taxon>
        <taxon>Bacillati</taxon>
        <taxon>Bacillota</taxon>
        <taxon>Bacilli</taxon>
        <taxon>Bacillales</taxon>
        <taxon>Bacillaceae</taxon>
        <taxon>Cytobacillus</taxon>
    </lineage>
</organism>
<dbReference type="AlphaFoldDB" id="A0A248TGV2"/>
<dbReference type="EMBL" id="CP022983">
    <property type="protein sequence ID" value="ASV67349.1"/>
    <property type="molecule type" value="Genomic_DNA"/>
</dbReference>
<feature type="transmembrane region" description="Helical" evidence="1">
    <location>
        <begin position="38"/>
        <end position="57"/>
    </location>
</feature>
<keyword evidence="3" id="KW-1185">Reference proteome</keyword>
<name>A0A248TGV2_9BACI</name>
<accession>A0A248TGV2</accession>